<dbReference type="EMBL" id="GGEC01077313">
    <property type="protein sequence ID" value="MBX57797.1"/>
    <property type="molecule type" value="Transcribed_RNA"/>
</dbReference>
<name>A0A2P2PSS8_RHIMU</name>
<protein>
    <submittedName>
        <fullName evidence="1">Uncharacterized protein</fullName>
    </submittedName>
</protein>
<evidence type="ECO:0000313" key="1">
    <source>
        <dbReference type="EMBL" id="MBX57797.1"/>
    </source>
</evidence>
<proteinExistence type="predicted"/>
<dbReference type="AlphaFoldDB" id="A0A2P2PSS8"/>
<accession>A0A2P2PSS8</accession>
<sequence length="40" mass="4389">MFGLVCISGFNVNVMNMTLTTSQVRSCFSAPFKLFLAQKG</sequence>
<organism evidence="1">
    <name type="scientific">Rhizophora mucronata</name>
    <name type="common">Asiatic mangrove</name>
    <dbReference type="NCBI Taxonomy" id="61149"/>
    <lineage>
        <taxon>Eukaryota</taxon>
        <taxon>Viridiplantae</taxon>
        <taxon>Streptophyta</taxon>
        <taxon>Embryophyta</taxon>
        <taxon>Tracheophyta</taxon>
        <taxon>Spermatophyta</taxon>
        <taxon>Magnoliopsida</taxon>
        <taxon>eudicotyledons</taxon>
        <taxon>Gunneridae</taxon>
        <taxon>Pentapetalae</taxon>
        <taxon>rosids</taxon>
        <taxon>fabids</taxon>
        <taxon>Malpighiales</taxon>
        <taxon>Rhizophoraceae</taxon>
        <taxon>Rhizophora</taxon>
    </lineage>
</organism>
<reference evidence="1" key="1">
    <citation type="submission" date="2018-02" db="EMBL/GenBank/DDBJ databases">
        <title>Rhizophora mucronata_Transcriptome.</title>
        <authorList>
            <person name="Meera S.P."/>
            <person name="Sreeshan A."/>
            <person name="Augustine A."/>
        </authorList>
    </citation>
    <scope>NUCLEOTIDE SEQUENCE</scope>
    <source>
        <tissue evidence="1">Leaf</tissue>
    </source>
</reference>